<sequence length="356" mass="36889">MQMRCYCVTHHGKPLELVERDVPEPRGTEVLLRVKAAGLCHSDLHIWEGYYDLGGGKKLSLADRGIKLPLTPSHEICGEVVALGPDAAAAAEALAPGTSAVVHPWIGCGECAACLRGEENICAKPQSLGVLRDGGFADYVIVPHPRYLVDLAGLDPVKAAPLACAGVTTYSAVKKFGTRIHEGPVVVIGAGGLGMMALEVLKSLGAKGAIVVDVDAAKREAALAAGALAAIDARAVDAVRQIVDATGGGARAVLDLVGATPTANLALDSCARGGHVVIVGLMGGDLTLSLPIIPMRPLKIEGSYVGTLPELRELVTLMREGKMQPSPVSKRPLAEINEAFEALAQGKVVGRQVLVP</sequence>
<feature type="domain" description="Enoyl reductase (ER)" evidence="7">
    <location>
        <begin position="12"/>
        <end position="354"/>
    </location>
</feature>
<dbReference type="Pfam" id="PF00107">
    <property type="entry name" value="ADH_zinc_N"/>
    <property type="match status" value="1"/>
</dbReference>
<keyword evidence="5" id="KW-0862">Zinc</keyword>
<evidence type="ECO:0000256" key="1">
    <source>
        <dbReference type="ARBA" id="ARBA00001947"/>
    </source>
</evidence>
<evidence type="ECO:0000256" key="3">
    <source>
        <dbReference type="ARBA" id="ARBA00013190"/>
    </source>
</evidence>
<dbReference type="SUPFAM" id="SSF51735">
    <property type="entry name" value="NAD(P)-binding Rossmann-fold domains"/>
    <property type="match status" value="1"/>
</dbReference>
<dbReference type="Pfam" id="PF08240">
    <property type="entry name" value="ADH_N"/>
    <property type="match status" value="1"/>
</dbReference>
<dbReference type="Gene3D" id="3.90.180.10">
    <property type="entry name" value="Medium-chain alcohol dehydrogenases, catalytic domain"/>
    <property type="match status" value="1"/>
</dbReference>
<dbReference type="STRING" id="416944.SAMN05421548_1201"/>
<dbReference type="InterPro" id="IPR020843">
    <property type="entry name" value="ER"/>
</dbReference>
<evidence type="ECO:0000256" key="6">
    <source>
        <dbReference type="ARBA" id="ARBA00023002"/>
    </source>
</evidence>
<proteinExistence type="inferred from homology"/>
<comment type="similarity">
    <text evidence="2">Belongs to the zinc-containing alcohol dehydrogenase family.</text>
</comment>
<reference evidence="9" key="1">
    <citation type="submission" date="2016-09" db="EMBL/GenBank/DDBJ databases">
        <authorList>
            <person name="Varghese N."/>
            <person name="Submissions S."/>
        </authorList>
    </citation>
    <scope>NUCLEOTIDE SEQUENCE [LARGE SCALE GENOMIC DNA]</scope>
    <source>
        <strain evidence="9">TNe-862</strain>
    </source>
</reference>
<dbReference type="SUPFAM" id="SSF50129">
    <property type="entry name" value="GroES-like"/>
    <property type="match status" value="1"/>
</dbReference>
<dbReference type="InterPro" id="IPR013149">
    <property type="entry name" value="ADH-like_C"/>
</dbReference>
<dbReference type="PANTHER" id="PTHR42940:SF8">
    <property type="entry name" value="VACUOLAR PROTEIN SORTING-ASSOCIATED PROTEIN 11"/>
    <property type="match status" value="1"/>
</dbReference>
<evidence type="ECO:0000259" key="7">
    <source>
        <dbReference type="SMART" id="SM00829"/>
    </source>
</evidence>
<dbReference type="Proteomes" id="UP000198908">
    <property type="component" value="Unassembled WGS sequence"/>
</dbReference>
<accession>A0A1G6V0Q1</accession>
<protein>
    <recommendedName>
        <fullName evidence="3">alcohol dehydrogenase</fullName>
        <ecNumber evidence="3">1.1.1.1</ecNumber>
    </recommendedName>
</protein>
<dbReference type="InterPro" id="IPR036291">
    <property type="entry name" value="NAD(P)-bd_dom_sf"/>
</dbReference>
<dbReference type="Gene3D" id="3.40.50.720">
    <property type="entry name" value="NAD(P)-binding Rossmann-like Domain"/>
    <property type="match status" value="1"/>
</dbReference>
<keyword evidence="4" id="KW-0479">Metal-binding</keyword>
<gene>
    <name evidence="8" type="ORF">SAMN05421548_1201</name>
</gene>
<evidence type="ECO:0000313" key="8">
    <source>
        <dbReference type="EMBL" id="SDD47180.1"/>
    </source>
</evidence>
<dbReference type="EC" id="1.1.1.1" evidence="3"/>
<comment type="cofactor">
    <cofactor evidence="1">
        <name>Zn(2+)</name>
        <dbReference type="ChEBI" id="CHEBI:29105"/>
    </cofactor>
</comment>
<keyword evidence="6" id="KW-0560">Oxidoreductase</keyword>
<dbReference type="EMBL" id="FMYQ01000020">
    <property type="protein sequence ID" value="SDD47180.1"/>
    <property type="molecule type" value="Genomic_DNA"/>
</dbReference>
<dbReference type="GO" id="GO:0046872">
    <property type="term" value="F:metal ion binding"/>
    <property type="evidence" value="ECO:0007669"/>
    <property type="project" value="UniProtKB-KW"/>
</dbReference>
<name>A0A1G6V0Q1_9BURK</name>
<dbReference type="CDD" id="cd08240">
    <property type="entry name" value="6_hydroxyhexanoate_dh_like"/>
    <property type="match status" value="1"/>
</dbReference>
<evidence type="ECO:0000256" key="5">
    <source>
        <dbReference type="ARBA" id="ARBA00022833"/>
    </source>
</evidence>
<dbReference type="SMART" id="SM00829">
    <property type="entry name" value="PKS_ER"/>
    <property type="match status" value="1"/>
</dbReference>
<dbReference type="InterPro" id="IPR011032">
    <property type="entry name" value="GroES-like_sf"/>
</dbReference>
<dbReference type="InterPro" id="IPR013154">
    <property type="entry name" value="ADH-like_N"/>
</dbReference>
<dbReference type="GO" id="GO:0004022">
    <property type="term" value="F:alcohol dehydrogenase (NAD+) activity"/>
    <property type="evidence" value="ECO:0007669"/>
    <property type="project" value="UniProtKB-EC"/>
</dbReference>
<dbReference type="AlphaFoldDB" id="A0A1G6V0Q1"/>
<dbReference type="PANTHER" id="PTHR42940">
    <property type="entry name" value="ALCOHOL DEHYDROGENASE 1-RELATED"/>
    <property type="match status" value="1"/>
</dbReference>
<organism evidence="8 9">
    <name type="scientific">Paraburkholderia lycopersici</name>
    <dbReference type="NCBI Taxonomy" id="416944"/>
    <lineage>
        <taxon>Bacteria</taxon>
        <taxon>Pseudomonadati</taxon>
        <taxon>Pseudomonadota</taxon>
        <taxon>Betaproteobacteria</taxon>
        <taxon>Burkholderiales</taxon>
        <taxon>Burkholderiaceae</taxon>
        <taxon>Paraburkholderia</taxon>
    </lineage>
</organism>
<evidence type="ECO:0000256" key="4">
    <source>
        <dbReference type="ARBA" id="ARBA00022723"/>
    </source>
</evidence>
<evidence type="ECO:0000313" key="9">
    <source>
        <dbReference type="Proteomes" id="UP000198908"/>
    </source>
</evidence>
<evidence type="ECO:0000256" key="2">
    <source>
        <dbReference type="ARBA" id="ARBA00008072"/>
    </source>
</evidence>
<keyword evidence="9" id="KW-1185">Reference proteome</keyword>